<organism evidence="2 3">
    <name type="scientific">Thiorhodococcus mannitoliphagus</name>
    <dbReference type="NCBI Taxonomy" id="329406"/>
    <lineage>
        <taxon>Bacteria</taxon>
        <taxon>Pseudomonadati</taxon>
        <taxon>Pseudomonadota</taxon>
        <taxon>Gammaproteobacteria</taxon>
        <taxon>Chromatiales</taxon>
        <taxon>Chromatiaceae</taxon>
        <taxon>Thiorhodococcus</taxon>
    </lineage>
</organism>
<protein>
    <submittedName>
        <fullName evidence="2">Uncharacterized protein</fullName>
    </submittedName>
</protein>
<name>A0A6P1E473_9GAMM</name>
<feature type="compositionally biased region" description="Basic and acidic residues" evidence="1">
    <location>
        <begin position="1"/>
        <end position="12"/>
    </location>
</feature>
<reference evidence="2 3" key="2">
    <citation type="submission" date="2020-02" db="EMBL/GenBank/DDBJ databases">
        <title>Genome sequences of Thiorhodococcus mannitoliphagus and Thiorhodococcus minor, purple sulfur photosynthetic bacteria in the gammaproteobacterial family, Chromatiaceae.</title>
        <authorList>
            <person name="Aviles F.A."/>
            <person name="Meyer T.E."/>
            <person name="Kyndt J.A."/>
        </authorList>
    </citation>
    <scope>NUCLEOTIDE SEQUENCE [LARGE SCALE GENOMIC DNA]</scope>
    <source>
        <strain evidence="2 3">DSM 18266</strain>
    </source>
</reference>
<evidence type="ECO:0000313" key="3">
    <source>
        <dbReference type="Proteomes" id="UP000471640"/>
    </source>
</evidence>
<gene>
    <name evidence="2" type="ORF">G3480_19550</name>
</gene>
<dbReference type="AlphaFoldDB" id="A0A6P1E473"/>
<dbReference type="Proteomes" id="UP000471640">
    <property type="component" value="Unassembled WGS sequence"/>
</dbReference>
<evidence type="ECO:0000313" key="2">
    <source>
        <dbReference type="EMBL" id="NEX22475.1"/>
    </source>
</evidence>
<comment type="caution">
    <text evidence="2">The sequence shown here is derived from an EMBL/GenBank/DDBJ whole genome shotgun (WGS) entry which is preliminary data.</text>
</comment>
<proteinExistence type="predicted"/>
<evidence type="ECO:0000256" key="1">
    <source>
        <dbReference type="SAM" id="MobiDB-lite"/>
    </source>
</evidence>
<reference evidence="3" key="1">
    <citation type="journal article" date="2020" name="Microbiol. Resour. Announc.">
        <title>Draft Genome Sequences of Thiorhodococcus mannitoliphagus and Thiorhodococcus minor, Purple Sulfur Photosynthetic Bacteria in the Gammaproteobacterial Family Chromatiaceae.</title>
        <authorList>
            <person name="Aviles F.A."/>
            <person name="Meyer T.E."/>
            <person name="Kyndt J.A."/>
        </authorList>
    </citation>
    <scope>NUCLEOTIDE SEQUENCE [LARGE SCALE GENOMIC DNA]</scope>
    <source>
        <strain evidence="3">DSM 18266</strain>
    </source>
</reference>
<keyword evidence="3" id="KW-1185">Reference proteome</keyword>
<accession>A0A6P1E473</accession>
<dbReference type="EMBL" id="JAAIJR010000102">
    <property type="protein sequence ID" value="NEX22475.1"/>
    <property type="molecule type" value="Genomic_DNA"/>
</dbReference>
<feature type="region of interest" description="Disordered" evidence="1">
    <location>
        <begin position="1"/>
        <end position="24"/>
    </location>
</feature>
<sequence>MNDKPMSEKTVTDPDLMSPTLDEEQQGRRDFLIGLGRWSKVVIGAAIFGGLAARESEVQAGAWVNRRGGGGGWVNGRVGGGGWINGRGGGGGSWVNRR</sequence>
<feature type="region of interest" description="Disordered" evidence="1">
    <location>
        <begin position="75"/>
        <end position="98"/>
    </location>
</feature>